<dbReference type="OrthoDB" id="2570531at2"/>
<dbReference type="Proteomes" id="UP000292235">
    <property type="component" value="Chromosome"/>
</dbReference>
<dbReference type="AlphaFoldDB" id="A0A4P6PYN6"/>
<dbReference type="SUPFAM" id="SSF56112">
    <property type="entry name" value="Protein kinase-like (PK-like)"/>
    <property type="match status" value="1"/>
</dbReference>
<accession>A0A4P6PYN6</accession>
<dbReference type="RefSeq" id="WP_131097777.1">
    <property type="nucleotide sequence ID" value="NZ_CP036455.1"/>
</dbReference>
<gene>
    <name evidence="1" type="ORF">EKD16_08060</name>
</gene>
<dbReference type="EMBL" id="CP036455">
    <property type="protein sequence ID" value="QBI53406.1"/>
    <property type="molecule type" value="Genomic_DNA"/>
</dbReference>
<sequence length="307" mass="33338">MDRFTWARLPEPARTAFEAEFGRVRSTTSRPAGLTVGIASTVVTDRNTVFVKAIPARSPAAPSYRRELAIADAMPEHGPAPRLLWVSDAGWITLVWEYLPGRHVALLLEADEVMAALVSMRQTLRHVPVELPAITDDGEKLAVLLAAARRVIADPPPGLAHVDLYRRAVIRAREDDFAGAALVHADPATSNMIATDDGVRLVDWALAARGPTWIDPALLIAPLIEAGYSPAAAEAWAARHHPDWAAAPRRALDALAVARLLFLTEKIDSGAEWLADGRRRALWAHQAWVDYRLGTADTVGAVGYSRA</sequence>
<dbReference type="Gene3D" id="3.90.1200.10">
    <property type="match status" value="1"/>
</dbReference>
<keyword evidence="2" id="KW-1185">Reference proteome</keyword>
<evidence type="ECO:0000313" key="2">
    <source>
        <dbReference type="Proteomes" id="UP000292235"/>
    </source>
</evidence>
<evidence type="ECO:0000313" key="1">
    <source>
        <dbReference type="EMBL" id="QBI53406.1"/>
    </source>
</evidence>
<dbReference type="InterPro" id="IPR011009">
    <property type="entry name" value="Kinase-like_dom_sf"/>
</dbReference>
<dbReference type="KEGG" id="strr:EKD16_08060"/>
<name>A0A4P6PYN6_9ACTN</name>
<proteinExistence type="predicted"/>
<reference evidence="1 2" key="1">
    <citation type="submission" date="2019-02" db="EMBL/GenBank/DDBJ databases">
        <authorList>
            <person name="Khodamoradi S."/>
            <person name="Hahnke R.L."/>
            <person name="Kaempfer P."/>
            <person name="Schumann P."/>
            <person name="Rohde M."/>
            <person name="Steinert M."/>
            <person name="Luzhetskyy A."/>
            <person name="Wink J."/>
            <person name="Ruckert C."/>
        </authorList>
    </citation>
    <scope>NUCLEOTIDE SEQUENCE [LARGE SCALE GENOMIC DNA]</scope>
    <source>
        <strain evidence="1 2">M2</strain>
    </source>
</reference>
<organism evidence="1 2">
    <name type="scientific">Streptomonospora litoralis</name>
    <dbReference type="NCBI Taxonomy" id="2498135"/>
    <lineage>
        <taxon>Bacteria</taxon>
        <taxon>Bacillati</taxon>
        <taxon>Actinomycetota</taxon>
        <taxon>Actinomycetes</taxon>
        <taxon>Streptosporangiales</taxon>
        <taxon>Nocardiopsidaceae</taxon>
        <taxon>Streptomonospora</taxon>
    </lineage>
</organism>
<protein>
    <recommendedName>
        <fullName evidence="3">Aminoglycoside phosphotransferase domain-containing protein</fullName>
    </recommendedName>
</protein>
<evidence type="ECO:0008006" key="3">
    <source>
        <dbReference type="Google" id="ProtNLM"/>
    </source>
</evidence>